<feature type="domain" description="DUF7882" evidence="1">
    <location>
        <begin position="1"/>
        <end position="96"/>
    </location>
</feature>
<dbReference type="GO" id="GO:0016874">
    <property type="term" value="F:ligase activity"/>
    <property type="evidence" value="ECO:0007669"/>
    <property type="project" value="UniProtKB-KW"/>
</dbReference>
<reference evidence="2 3" key="1">
    <citation type="journal article" date="2021" name="MBio">
        <title>Poor Competitiveness of Bradyrhizobium in Pigeon Pea Root Colonization in Indian Soils.</title>
        <authorList>
            <person name="Chalasani D."/>
            <person name="Basu A."/>
            <person name="Pullabhotla S.V.S.R.N."/>
            <person name="Jorrin B."/>
            <person name="Neal A.L."/>
            <person name="Poole P.S."/>
            <person name="Podile A.R."/>
            <person name="Tkacz A."/>
        </authorList>
    </citation>
    <scope>NUCLEOTIDE SEQUENCE [LARGE SCALE GENOMIC DNA]</scope>
    <source>
        <strain evidence="2 3">HU12</strain>
    </source>
</reference>
<evidence type="ECO:0000259" key="1">
    <source>
        <dbReference type="Pfam" id="PF25355"/>
    </source>
</evidence>
<name>A0ABS7I1N2_9MICO</name>
<dbReference type="InterPro" id="IPR057204">
    <property type="entry name" value="DUF7882"/>
</dbReference>
<organism evidence="2 3">
    <name type="scientific">Microbacterium ureisolvens</name>
    <dbReference type="NCBI Taxonomy" id="2781186"/>
    <lineage>
        <taxon>Bacteria</taxon>
        <taxon>Bacillati</taxon>
        <taxon>Actinomycetota</taxon>
        <taxon>Actinomycetes</taxon>
        <taxon>Micrococcales</taxon>
        <taxon>Microbacteriaceae</taxon>
        <taxon>Microbacterium</taxon>
    </lineage>
</organism>
<comment type="caution">
    <text evidence="2">The sequence shown here is derived from an EMBL/GenBank/DDBJ whole genome shotgun (WGS) entry which is preliminary data.</text>
</comment>
<dbReference type="Pfam" id="PF25355">
    <property type="entry name" value="DUF7882"/>
    <property type="match status" value="1"/>
</dbReference>
<keyword evidence="3" id="KW-1185">Reference proteome</keyword>
<protein>
    <submittedName>
        <fullName evidence="2">ATP-dependent DNA ligase</fullName>
    </submittedName>
</protein>
<sequence length="108" mass="11797">MGKFIYEGGVRADFDDRVLSHLQVAIGTKLRRNEPFFFTWAGDISTGGGRTTVWVHSGASLVFSFYGGRPARTNRTWLEALMRTANSPAGLHVVPEPLDEGSSTEPLG</sequence>
<proteinExistence type="predicted"/>
<dbReference type="Proteomes" id="UP000777440">
    <property type="component" value="Unassembled WGS sequence"/>
</dbReference>
<dbReference type="RefSeq" id="WP_220291556.1">
    <property type="nucleotide sequence ID" value="NZ_JAEUAX010000013.1"/>
</dbReference>
<evidence type="ECO:0000313" key="3">
    <source>
        <dbReference type="Proteomes" id="UP000777440"/>
    </source>
</evidence>
<keyword evidence="2" id="KW-0436">Ligase</keyword>
<evidence type="ECO:0000313" key="2">
    <source>
        <dbReference type="EMBL" id="MBW9111576.1"/>
    </source>
</evidence>
<dbReference type="EMBL" id="JAEUAX010000013">
    <property type="protein sequence ID" value="MBW9111576.1"/>
    <property type="molecule type" value="Genomic_DNA"/>
</dbReference>
<accession>A0ABS7I1N2</accession>
<gene>
    <name evidence="2" type="ORF">JNB61_17540</name>
</gene>